<keyword evidence="1" id="KW-1133">Transmembrane helix</keyword>
<feature type="transmembrane region" description="Helical" evidence="1">
    <location>
        <begin position="78"/>
        <end position="99"/>
    </location>
</feature>
<name>A0ABS6DAZ2_9FIRM</name>
<protein>
    <submittedName>
        <fullName evidence="2">Uncharacterized protein</fullName>
    </submittedName>
</protein>
<dbReference type="Proteomes" id="UP000723714">
    <property type="component" value="Unassembled WGS sequence"/>
</dbReference>
<keyword evidence="3" id="KW-1185">Reference proteome</keyword>
<comment type="caution">
    <text evidence="2">The sequence shown here is derived from an EMBL/GenBank/DDBJ whole genome shotgun (WGS) entry which is preliminary data.</text>
</comment>
<proteinExistence type="predicted"/>
<accession>A0ABS6DAZ2</accession>
<dbReference type="EMBL" id="JABACJ020000039">
    <property type="protein sequence ID" value="MBU3878603.1"/>
    <property type="molecule type" value="Genomic_DNA"/>
</dbReference>
<gene>
    <name evidence="2" type="ORF">HGO97_022660</name>
</gene>
<reference evidence="2 3" key="1">
    <citation type="submission" date="2021-06" db="EMBL/GenBank/DDBJ databases">
        <title>Faecalicatena sp. nov. isolated from porcine feces.</title>
        <authorList>
            <person name="Oh B.S."/>
            <person name="Lee J.H."/>
        </authorList>
    </citation>
    <scope>NUCLEOTIDE SEQUENCE [LARGE SCALE GENOMIC DNA]</scope>
    <source>
        <strain evidence="2 3">AGMB00832</strain>
    </source>
</reference>
<dbReference type="RefSeq" id="WP_216245471.1">
    <property type="nucleotide sequence ID" value="NZ_JABACJ020000039.1"/>
</dbReference>
<evidence type="ECO:0000256" key="1">
    <source>
        <dbReference type="SAM" id="Phobius"/>
    </source>
</evidence>
<evidence type="ECO:0000313" key="2">
    <source>
        <dbReference type="EMBL" id="MBU3878603.1"/>
    </source>
</evidence>
<feature type="transmembrane region" description="Helical" evidence="1">
    <location>
        <begin position="111"/>
        <end position="134"/>
    </location>
</feature>
<feature type="transmembrane region" description="Helical" evidence="1">
    <location>
        <begin position="140"/>
        <end position="160"/>
    </location>
</feature>
<keyword evidence="1" id="KW-0812">Transmembrane</keyword>
<organism evidence="2 3">
    <name type="scientific">Faecalicatena faecalis</name>
    <dbReference type="NCBI Taxonomy" id="2726362"/>
    <lineage>
        <taxon>Bacteria</taxon>
        <taxon>Bacillati</taxon>
        <taxon>Bacillota</taxon>
        <taxon>Clostridia</taxon>
        <taxon>Lachnospirales</taxon>
        <taxon>Lachnospiraceae</taxon>
        <taxon>Faecalicatena</taxon>
    </lineage>
</organism>
<keyword evidence="1" id="KW-0472">Membrane</keyword>
<feature type="transmembrane region" description="Helical" evidence="1">
    <location>
        <begin position="48"/>
        <end position="66"/>
    </location>
</feature>
<evidence type="ECO:0000313" key="3">
    <source>
        <dbReference type="Proteomes" id="UP000723714"/>
    </source>
</evidence>
<sequence length="171" mass="19189">MGHSSYYYLGILAGIMVGIIVVAISKRIKNGGKKCEYDERQTAARGKAFKYGFFSLIAYLVLYGIIQDMTGVYWGKGMVGVSLGICISIAVFAVISIWNDAYFSLWENPRQYVITFAAAFAINIMAAVPIFFHGKRDMDYAYINLFLAVTLFIVLVTIVLKFQKDKREGDE</sequence>
<feature type="transmembrane region" description="Helical" evidence="1">
    <location>
        <begin position="6"/>
        <end position="24"/>
    </location>
</feature>